<organism evidence="2 3">
    <name type="scientific">Solidesulfovibrio magneticus (strain ATCC 700980 / DSM 13731 / RS-1)</name>
    <name type="common">Desulfovibrio magneticus</name>
    <dbReference type="NCBI Taxonomy" id="573370"/>
    <lineage>
        <taxon>Bacteria</taxon>
        <taxon>Pseudomonadati</taxon>
        <taxon>Thermodesulfobacteriota</taxon>
        <taxon>Desulfovibrionia</taxon>
        <taxon>Desulfovibrionales</taxon>
        <taxon>Desulfovibrionaceae</taxon>
        <taxon>Solidesulfovibrio</taxon>
    </lineage>
</organism>
<accession>C4XIC2</accession>
<keyword evidence="3" id="KW-1185">Reference proteome</keyword>
<dbReference type="KEGG" id="dma:DMR_05930"/>
<protein>
    <recommendedName>
        <fullName evidence="1">HicB-like antitoxin of toxin-antitoxin system domain-containing protein</fullName>
    </recommendedName>
</protein>
<dbReference type="EMBL" id="AP010904">
    <property type="protein sequence ID" value="BAH74084.1"/>
    <property type="molecule type" value="Genomic_DNA"/>
</dbReference>
<dbReference type="InterPro" id="IPR035069">
    <property type="entry name" value="TTHA1013/TTHA0281-like"/>
</dbReference>
<gene>
    <name evidence="2" type="ordered locus">DMR_05930</name>
</gene>
<dbReference type="OrthoDB" id="9807959at2"/>
<sequence>MEIRYPARLEPQEGGGYFVSFPDFADTFTEGDSEEEALYYASEVLTAMLETKIAHDLPIAAPSPAGPGERLIAPDAKTQAALLVRFARGPRALADLARALGTSWPAAKRLEDPGHWPSLKSLERAAAALGQRLVLSFEETKTGRDHTR</sequence>
<dbReference type="Gene3D" id="3.30.160.250">
    <property type="match status" value="1"/>
</dbReference>
<proteinExistence type="predicted"/>
<dbReference type="STRING" id="573370.DMR_05930"/>
<evidence type="ECO:0000259" key="1">
    <source>
        <dbReference type="Pfam" id="PF15919"/>
    </source>
</evidence>
<dbReference type="RefSeq" id="WP_012750165.1">
    <property type="nucleotide sequence ID" value="NC_012796.1"/>
</dbReference>
<dbReference type="AlphaFoldDB" id="C4XIC2"/>
<dbReference type="eggNOG" id="COG1598">
    <property type="taxonomic scope" value="Bacteria"/>
</dbReference>
<dbReference type="HOGENOM" id="CLU_140890_0_0_7"/>
<dbReference type="SUPFAM" id="SSF143100">
    <property type="entry name" value="TTHA1013/TTHA0281-like"/>
    <property type="match status" value="1"/>
</dbReference>
<evidence type="ECO:0000313" key="3">
    <source>
        <dbReference type="Proteomes" id="UP000009071"/>
    </source>
</evidence>
<evidence type="ECO:0000313" key="2">
    <source>
        <dbReference type="EMBL" id="BAH74084.1"/>
    </source>
</evidence>
<name>C4XIC2_SOLM1</name>
<reference evidence="2 3" key="1">
    <citation type="journal article" date="2009" name="Genome Res.">
        <title>Whole genome sequence of Desulfovibrio magneticus strain RS-1 revealed common gene clusters in magnetotactic bacteria.</title>
        <authorList>
            <person name="Nakazawa H."/>
            <person name="Arakaki A."/>
            <person name="Narita-Yamada S."/>
            <person name="Yashiro I."/>
            <person name="Jinno K."/>
            <person name="Aoki N."/>
            <person name="Tsuruyama A."/>
            <person name="Okamura Y."/>
            <person name="Tanikawa S."/>
            <person name="Fujita N."/>
            <person name="Takeyama H."/>
            <person name="Matsunaga T."/>
        </authorList>
    </citation>
    <scope>NUCLEOTIDE SEQUENCE [LARGE SCALE GENOMIC DNA]</scope>
    <source>
        <strain evidence="3">ATCC 700980 / DSM 13731 / RS-1</strain>
    </source>
</reference>
<dbReference type="InterPro" id="IPR031807">
    <property type="entry name" value="HicB-like"/>
</dbReference>
<feature type="domain" description="HicB-like antitoxin of toxin-antitoxin system" evidence="1">
    <location>
        <begin position="5"/>
        <end position="64"/>
    </location>
</feature>
<dbReference type="Pfam" id="PF15919">
    <property type="entry name" value="HicB_lk_antitox"/>
    <property type="match status" value="1"/>
</dbReference>
<dbReference type="Proteomes" id="UP000009071">
    <property type="component" value="Chromosome"/>
</dbReference>